<sequence>MNIGGQEIKLVCRYQQYRGMTRAVERLKQGKTRREDGESDRRGGIVWHTQGSGKSLSMVFLVRKLRTDPALRRFKVVVITDRKDLQAQLSATAELTGESVEKAGNTAQLKKLLGRDGPGLVFGTVQKYQDQKHRDPDAEEEGEQESDDAGANGGLDSGRRDAAEPLKKPTLSEPFEVLNESEDILILVDEAHRTQAGDLHTNMMRALPNAARIGFTGTPIIMGDKKRTHDIFGEYIDRQVGDRAKASEMEHAVRSHVRKHLDEDPVKYGRLSGRLEELLQQLDGQWAEQVEALKTLIQQLRDGAQGAPLKLAAGRWPLPATRGRPG</sequence>
<keyword evidence="1" id="KW-0680">Restriction system</keyword>
<dbReference type="GO" id="GO:0009307">
    <property type="term" value="P:DNA restriction-modification system"/>
    <property type="evidence" value="ECO:0007669"/>
    <property type="project" value="UniProtKB-KW"/>
</dbReference>
<feature type="compositionally biased region" description="Basic and acidic residues" evidence="2">
    <location>
        <begin position="157"/>
        <end position="167"/>
    </location>
</feature>
<dbReference type="InterPro" id="IPR040980">
    <property type="entry name" value="SWI2_SNF2"/>
</dbReference>
<accession>A0A4R6HND8</accession>
<proteinExistence type="predicted"/>
<dbReference type="SUPFAM" id="SSF52540">
    <property type="entry name" value="P-loop containing nucleoside triphosphate hydrolases"/>
    <property type="match status" value="1"/>
</dbReference>
<evidence type="ECO:0000313" key="5">
    <source>
        <dbReference type="Proteomes" id="UP000295150"/>
    </source>
</evidence>
<dbReference type="EMBL" id="SNWH01000005">
    <property type="protein sequence ID" value="TDO10503.1"/>
    <property type="molecule type" value="Genomic_DNA"/>
</dbReference>
<comment type="caution">
    <text evidence="4">The sequence shown here is derived from an EMBL/GenBank/DDBJ whole genome shotgun (WGS) entry which is preliminary data.</text>
</comment>
<dbReference type="PROSITE" id="PS51192">
    <property type="entry name" value="HELICASE_ATP_BIND_1"/>
    <property type="match status" value="1"/>
</dbReference>
<keyword evidence="5" id="KW-1185">Reference proteome</keyword>
<dbReference type="CDD" id="cd18030">
    <property type="entry name" value="DEXHc_RE_I_HsdR"/>
    <property type="match status" value="1"/>
</dbReference>
<dbReference type="RefSeq" id="WP_208107359.1">
    <property type="nucleotide sequence ID" value="NZ_SNWH01000005.1"/>
</dbReference>
<protein>
    <submittedName>
        <fullName evidence="4">Type III restriction/modification enzyme restriction subunit</fullName>
    </submittedName>
</protein>
<dbReference type="InterPro" id="IPR014001">
    <property type="entry name" value="Helicase_ATP-bd"/>
</dbReference>
<feature type="region of interest" description="Disordered" evidence="2">
    <location>
        <begin position="128"/>
        <end position="174"/>
    </location>
</feature>
<dbReference type="AlphaFoldDB" id="A0A4R6HND8"/>
<feature type="domain" description="Helicase ATP-binding" evidence="3">
    <location>
        <begin position="35"/>
        <end position="220"/>
    </location>
</feature>
<evidence type="ECO:0000313" key="4">
    <source>
        <dbReference type="EMBL" id="TDO10503.1"/>
    </source>
</evidence>
<name>A0A4R6HND8_9GAMM</name>
<feature type="compositionally biased region" description="Acidic residues" evidence="2">
    <location>
        <begin position="137"/>
        <end position="148"/>
    </location>
</feature>
<gene>
    <name evidence="4" type="ORF">DFO68_10527</name>
</gene>
<dbReference type="SMART" id="SM00487">
    <property type="entry name" value="DEXDc"/>
    <property type="match status" value="1"/>
</dbReference>
<dbReference type="Pfam" id="PF18766">
    <property type="entry name" value="SWI2_SNF2"/>
    <property type="match status" value="1"/>
</dbReference>
<dbReference type="InterPro" id="IPR051268">
    <property type="entry name" value="Type-I_R_enzyme_R_subunit"/>
</dbReference>
<evidence type="ECO:0000256" key="1">
    <source>
        <dbReference type="ARBA" id="ARBA00022747"/>
    </source>
</evidence>
<dbReference type="Gene3D" id="3.40.50.300">
    <property type="entry name" value="P-loop containing nucleotide triphosphate hydrolases"/>
    <property type="match status" value="2"/>
</dbReference>
<dbReference type="PANTHER" id="PTHR30195:SF15">
    <property type="entry name" value="TYPE I RESTRICTION ENZYME HINDI ENDONUCLEASE SUBUNIT"/>
    <property type="match status" value="1"/>
</dbReference>
<reference evidence="4 5" key="1">
    <citation type="submission" date="2019-03" db="EMBL/GenBank/DDBJ databases">
        <title>Freshwater and sediment microbial communities from various areas in North America, analyzing microbe dynamics in response to fracking.</title>
        <authorList>
            <person name="Lamendella R."/>
        </authorList>
    </citation>
    <scope>NUCLEOTIDE SEQUENCE [LARGE SCALE GENOMIC DNA]</scope>
    <source>
        <strain evidence="4 5">1_TX</strain>
    </source>
</reference>
<dbReference type="InterPro" id="IPR027417">
    <property type="entry name" value="P-loop_NTPase"/>
</dbReference>
<dbReference type="Proteomes" id="UP000295150">
    <property type="component" value="Unassembled WGS sequence"/>
</dbReference>
<evidence type="ECO:0000256" key="2">
    <source>
        <dbReference type="SAM" id="MobiDB-lite"/>
    </source>
</evidence>
<dbReference type="PANTHER" id="PTHR30195">
    <property type="entry name" value="TYPE I SITE-SPECIFIC DEOXYRIBONUCLEASE PROTEIN SUBUNIT M AND R"/>
    <property type="match status" value="1"/>
</dbReference>
<evidence type="ECO:0000259" key="3">
    <source>
        <dbReference type="PROSITE" id="PS51192"/>
    </source>
</evidence>
<organism evidence="4 5">
    <name type="scientific">Halomonas ventosae</name>
    <dbReference type="NCBI Taxonomy" id="229007"/>
    <lineage>
        <taxon>Bacteria</taxon>
        <taxon>Pseudomonadati</taxon>
        <taxon>Pseudomonadota</taxon>
        <taxon>Gammaproteobacteria</taxon>
        <taxon>Oceanospirillales</taxon>
        <taxon>Halomonadaceae</taxon>
        <taxon>Halomonas</taxon>
    </lineage>
</organism>